<organism evidence="1 2">
    <name type="scientific">Chania multitudinisentens RB-25</name>
    <dbReference type="NCBI Taxonomy" id="1441930"/>
    <lineage>
        <taxon>Bacteria</taxon>
        <taxon>Pseudomonadati</taxon>
        <taxon>Pseudomonadota</taxon>
        <taxon>Gammaproteobacteria</taxon>
        <taxon>Enterobacterales</taxon>
        <taxon>Yersiniaceae</taxon>
        <taxon>Chania</taxon>
    </lineage>
</organism>
<accession>W0LGG4</accession>
<reference evidence="1 2" key="1">
    <citation type="submission" date="2014-01" db="EMBL/GenBank/DDBJ databases">
        <title>Isolation of Serratia multitudinisentens RB-25 from Ex-Landfill site.</title>
        <authorList>
            <person name="Robson E.H.J."/>
        </authorList>
    </citation>
    <scope>NUCLEOTIDE SEQUENCE [LARGE SCALE GENOMIC DNA]</scope>
    <source>
        <strain evidence="1 2">RB-25</strain>
    </source>
</reference>
<gene>
    <name evidence="1" type="ORF">Z042_14855</name>
</gene>
<protein>
    <submittedName>
        <fullName evidence="1">Uncharacterized protein</fullName>
    </submittedName>
</protein>
<evidence type="ECO:0000313" key="2">
    <source>
        <dbReference type="Proteomes" id="UP000019030"/>
    </source>
</evidence>
<reference evidence="1 2" key="2">
    <citation type="submission" date="2015-03" db="EMBL/GenBank/DDBJ databases">
        <authorList>
            <person name="Chan K.-G."/>
        </authorList>
    </citation>
    <scope>NUCLEOTIDE SEQUENCE [LARGE SCALE GENOMIC DNA]</scope>
    <source>
        <strain evidence="1 2">RB-25</strain>
    </source>
</reference>
<dbReference type="KEGG" id="sfo:Z042_14855"/>
<dbReference type="EMBL" id="CP007044">
    <property type="protein sequence ID" value="AHG22836.1"/>
    <property type="molecule type" value="Genomic_DNA"/>
</dbReference>
<dbReference type="AlphaFoldDB" id="W0LGG4"/>
<dbReference type="HOGENOM" id="CLU_2620063_0_0_6"/>
<sequence length="78" mass="8326">MDCKITHRHLLAHPAITGKPAATGCFSVVAGAGVITVFDKDVLKGKGQCEFKADPFSEQEKQDRHGDTVSFAGLQVGR</sequence>
<keyword evidence="2" id="KW-1185">Reference proteome</keyword>
<proteinExistence type="predicted"/>
<dbReference type="Proteomes" id="UP000019030">
    <property type="component" value="Chromosome"/>
</dbReference>
<name>W0LGG4_9GAMM</name>
<evidence type="ECO:0000313" key="1">
    <source>
        <dbReference type="EMBL" id="AHG22836.1"/>
    </source>
</evidence>